<evidence type="ECO:0000313" key="17">
    <source>
        <dbReference type="EMBL" id="CKI96440.1"/>
    </source>
</evidence>
<dbReference type="GO" id="GO:0005524">
    <property type="term" value="F:ATP binding"/>
    <property type="evidence" value="ECO:0007669"/>
    <property type="project" value="UniProtKB-KW"/>
</dbReference>
<name>A0A064BWT1_STREE</name>
<keyword evidence="4" id="KW-1003">Cell membrane</keyword>
<dbReference type="SMART" id="SM00388">
    <property type="entry name" value="HisKA"/>
    <property type="match status" value="1"/>
</dbReference>
<keyword evidence="13 14" id="KW-0472">Membrane</keyword>
<dbReference type="AlphaFoldDB" id="A0A064BWT1"/>
<dbReference type="Proteomes" id="UP000315060">
    <property type="component" value="Unassembled WGS sequence"/>
</dbReference>
<keyword evidence="7 14" id="KW-0812">Transmembrane</keyword>
<evidence type="ECO:0000256" key="3">
    <source>
        <dbReference type="ARBA" id="ARBA00012438"/>
    </source>
</evidence>
<dbReference type="Gene3D" id="1.10.287.130">
    <property type="match status" value="1"/>
</dbReference>
<dbReference type="EC" id="2.7.13.3" evidence="3"/>
<dbReference type="InterPro" id="IPR003661">
    <property type="entry name" value="HisK_dim/P_dom"/>
</dbReference>
<organism evidence="17 21">
    <name type="scientific">Streptococcus pneumoniae</name>
    <dbReference type="NCBI Taxonomy" id="1313"/>
    <lineage>
        <taxon>Bacteria</taxon>
        <taxon>Bacillati</taxon>
        <taxon>Bacillota</taxon>
        <taxon>Bacilli</taxon>
        <taxon>Lactobacillales</taxon>
        <taxon>Streptococcaceae</taxon>
        <taxon>Streptococcus</taxon>
    </lineage>
</organism>
<dbReference type="EMBL" id="VMYC01000013">
    <property type="protein sequence ID" value="TVX72556.1"/>
    <property type="molecule type" value="Genomic_DNA"/>
</dbReference>
<dbReference type="SUPFAM" id="SSF55874">
    <property type="entry name" value="ATPase domain of HSP90 chaperone/DNA topoisomerase II/histidine kinase"/>
    <property type="match status" value="1"/>
</dbReference>
<evidence type="ECO:0000313" key="24">
    <source>
        <dbReference type="Proteomes" id="UP000318940"/>
    </source>
</evidence>
<dbReference type="PANTHER" id="PTHR45528">
    <property type="entry name" value="SENSOR HISTIDINE KINASE CPXA"/>
    <property type="match status" value="1"/>
</dbReference>
<comment type="catalytic activity">
    <reaction evidence="1">
        <text>ATP + protein L-histidine = ADP + protein N-phospho-L-histidine.</text>
        <dbReference type="EC" id="2.7.13.3"/>
    </reaction>
</comment>
<dbReference type="Gene3D" id="3.30.565.10">
    <property type="entry name" value="Histidine kinase-like ATPase, C-terminal domain"/>
    <property type="match status" value="1"/>
</dbReference>
<evidence type="ECO:0000256" key="9">
    <source>
        <dbReference type="ARBA" id="ARBA00022777"/>
    </source>
</evidence>
<dbReference type="InterPro" id="IPR036097">
    <property type="entry name" value="HisK_dim/P_sf"/>
</dbReference>
<keyword evidence="11 14" id="KW-1133">Transmembrane helix</keyword>
<dbReference type="InterPro" id="IPR003660">
    <property type="entry name" value="HAMP_dom"/>
</dbReference>
<dbReference type="Proteomes" id="UP000318940">
    <property type="component" value="Unassembled WGS sequence"/>
</dbReference>
<dbReference type="SUPFAM" id="SSF47384">
    <property type="entry name" value="Homodimeric domain of signal transducing histidine kinase"/>
    <property type="match status" value="1"/>
</dbReference>
<keyword evidence="12" id="KW-0902">Two-component regulatory system</keyword>
<dbReference type="Pfam" id="PF02518">
    <property type="entry name" value="HATPase_c"/>
    <property type="match status" value="1"/>
</dbReference>
<evidence type="ECO:0000259" key="15">
    <source>
        <dbReference type="PROSITE" id="PS50109"/>
    </source>
</evidence>
<evidence type="ECO:0000313" key="19">
    <source>
        <dbReference type="EMBL" id="TVX72556.1"/>
    </source>
</evidence>
<gene>
    <name evidence="17" type="primary">baeS</name>
    <name evidence="19" type="ORF">AZJ28_00915</name>
    <name evidence="18" type="ORF">AZK02_05950</name>
    <name evidence="17" type="ORF">ERS096071_00512</name>
    <name evidence="20" type="ORF">SAMEA3381574_01445</name>
</gene>
<evidence type="ECO:0000313" key="21">
    <source>
        <dbReference type="Proteomes" id="UP000045541"/>
    </source>
</evidence>
<evidence type="ECO:0000256" key="10">
    <source>
        <dbReference type="ARBA" id="ARBA00022840"/>
    </source>
</evidence>
<keyword evidence="6 17" id="KW-0808">Transferase</keyword>
<evidence type="ECO:0000256" key="2">
    <source>
        <dbReference type="ARBA" id="ARBA00004651"/>
    </source>
</evidence>
<feature type="transmembrane region" description="Helical" evidence="14">
    <location>
        <begin position="144"/>
        <end position="163"/>
    </location>
</feature>
<evidence type="ECO:0000256" key="6">
    <source>
        <dbReference type="ARBA" id="ARBA00022679"/>
    </source>
</evidence>
<evidence type="ECO:0000256" key="14">
    <source>
        <dbReference type="SAM" id="Phobius"/>
    </source>
</evidence>
<dbReference type="PANTHER" id="PTHR45528:SF1">
    <property type="entry name" value="SENSOR HISTIDINE KINASE CPXA"/>
    <property type="match status" value="1"/>
</dbReference>
<feature type="domain" description="HAMP" evidence="16">
    <location>
        <begin position="165"/>
        <end position="217"/>
    </location>
</feature>
<evidence type="ECO:0000259" key="16">
    <source>
        <dbReference type="PROSITE" id="PS50885"/>
    </source>
</evidence>
<dbReference type="CDD" id="cd00082">
    <property type="entry name" value="HisKA"/>
    <property type="match status" value="1"/>
</dbReference>
<keyword evidence="9 17" id="KW-0418">Kinase</keyword>
<evidence type="ECO:0000313" key="18">
    <source>
        <dbReference type="EMBL" id="TVW27054.1"/>
    </source>
</evidence>
<evidence type="ECO:0000256" key="13">
    <source>
        <dbReference type="ARBA" id="ARBA00023136"/>
    </source>
</evidence>
<evidence type="ECO:0000256" key="11">
    <source>
        <dbReference type="ARBA" id="ARBA00022989"/>
    </source>
</evidence>
<dbReference type="Pfam" id="PF00512">
    <property type="entry name" value="HisKA"/>
    <property type="match status" value="1"/>
</dbReference>
<reference evidence="23 24" key="3">
    <citation type="submission" date="2019-07" db="EMBL/GenBank/DDBJ databases">
        <authorList>
            <person name="Mohale T."/>
        </authorList>
    </citation>
    <scope>NUCLEOTIDE SEQUENCE [LARGE SCALE GENOMIC DNA]</scope>
    <source>
        <strain evidence="18 24">NTPn 189</strain>
        <strain evidence="19 23">NTPn 59</strain>
    </source>
</reference>
<dbReference type="InterPro" id="IPR005467">
    <property type="entry name" value="His_kinase_dom"/>
</dbReference>
<dbReference type="InterPro" id="IPR050398">
    <property type="entry name" value="HssS/ArlS-like"/>
</dbReference>
<evidence type="ECO:0000256" key="5">
    <source>
        <dbReference type="ARBA" id="ARBA00022553"/>
    </source>
</evidence>
<keyword evidence="10" id="KW-0067">ATP-binding</keyword>
<evidence type="ECO:0000313" key="22">
    <source>
        <dbReference type="Proteomes" id="UP000304540"/>
    </source>
</evidence>
<dbReference type="PROSITE" id="PS50109">
    <property type="entry name" value="HIS_KIN"/>
    <property type="match status" value="1"/>
</dbReference>
<dbReference type="Gene3D" id="6.10.340.10">
    <property type="match status" value="1"/>
</dbReference>
<dbReference type="RefSeq" id="WP_016397315.1">
    <property type="nucleotide sequence ID" value="NZ_CGYS01000024.1"/>
</dbReference>
<keyword evidence="8" id="KW-0547">Nucleotide-binding</keyword>
<dbReference type="EMBL" id="VMVH01000052">
    <property type="protein sequence ID" value="TVW27054.1"/>
    <property type="molecule type" value="Genomic_DNA"/>
</dbReference>
<dbReference type="EMBL" id="CMWB01000006">
    <property type="protein sequence ID" value="CKI96440.1"/>
    <property type="molecule type" value="Genomic_DNA"/>
</dbReference>
<accession>A0A064BWT1</accession>
<evidence type="ECO:0000256" key="1">
    <source>
        <dbReference type="ARBA" id="ARBA00000085"/>
    </source>
</evidence>
<evidence type="ECO:0000313" key="20">
    <source>
        <dbReference type="EMBL" id="VRI36925.1"/>
    </source>
</evidence>
<sequence length="446" mass="51785">MIKNPKLLTKSFLRSFSLFGAIALIIHIAIYLTFPFYYIQQEGEKFNESATIMVKYLEGKKIQELPSLLESYSKSLRRSAHLKDDVLDKRISLVHDLEIKEGSPTSYIVTIDRQITTADGKKVTIQFIQGVDIYKEATRIMFLYLPYTFLATLVFAFLFSYFYTKRLLEPLFYISKITSKMQELDHNIRFNEMRKDEVGEVGKQINDVYENLLRVIDESERRNERIVRLQNQKVSFVRGASHELKTPLASLRIILENMQYNIGDYKDHPKYIARSINTIDQMSHLLEEVLESSKFQEWTECRETLTVKTVLVDILSRYQELAHSRGVTIENQLTDATRVSMSLKALDKVLTNLISNAIKYSDQNGCVMISEQDGYLSIKNTCAPLSDQELEHLFDIFYHSQIVTDKAEGSGLGLYIVNNILESYQMDYSFLPYERGMEFKIDLQID</sequence>
<dbReference type="SMART" id="SM00387">
    <property type="entry name" value="HATPase_c"/>
    <property type="match status" value="1"/>
</dbReference>
<proteinExistence type="predicted"/>
<protein>
    <recommendedName>
        <fullName evidence="3">histidine kinase</fullName>
        <ecNumber evidence="3">2.7.13.3</ecNumber>
    </recommendedName>
</protein>
<dbReference type="CDD" id="cd00075">
    <property type="entry name" value="HATPase"/>
    <property type="match status" value="1"/>
</dbReference>
<comment type="subcellular location">
    <subcellularLocation>
        <location evidence="2">Cell membrane</location>
        <topology evidence="2">Multi-pass membrane protein</topology>
    </subcellularLocation>
</comment>
<dbReference type="Proteomes" id="UP000045541">
    <property type="component" value="Unassembled WGS sequence"/>
</dbReference>
<evidence type="ECO:0000256" key="8">
    <source>
        <dbReference type="ARBA" id="ARBA00022741"/>
    </source>
</evidence>
<evidence type="ECO:0000256" key="12">
    <source>
        <dbReference type="ARBA" id="ARBA00023012"/>
    </source>
</evidence>
<reference evidence="20 22" key="2">
    <citation type="submission" date="2019-04" db="EMBL/GenBank/DDBJ databases">
        <authorList>
            <consortium name="Pathogen Informatics"/>
        </authorList>
    </citation>
    <scope>NUCLEOTIDE SEQUENCE [LARGE SCALE GENOMIC DNA]</scope>
    <source>
        <strain evidence="20 22">GPSC232</strain>
    </source>
</reference>
<dbReference type="Proteomes" id="UP000304540">
    <property type="component" value="Unassembled WGS sequence"/>
</dbReference>
<dbReference type="GO" id="GO:0005886">
    <property type="term" value="C:plasma membrane"/>
    <property type="evidence" value="ECO:0007669"/>
    <property type="project" value="UniProtKB-SubCell"/>
</dbReference>
<dbReference type="InterPro" id="IPR003594">
    <property type="entry name" value="HATPase_dom"/>
</dbReference>
<dbReference type="GO" id="GO:0000155">
    <property type="term" value="F:phosphorelay sensor kinase activity"/>
    <property type="evidence" value="ECO:0007669"/>
    <property type="project" value="InterPro"/>
</dbReference>
<feature type="transmembrane region" description="Helical" evidence="14">
    <location>
        <begin position="12"/>
        <end position="39"/>
    </location>
</feature>
<feature type="domain" description="Histidine kinase" evidence="15">
    <location>
        <begin position="239"/>
        <end position="446"/>
    </location>
</feature>
<evidence type="ECO:0000313" key="23">
    <source>
        <dbReference type="Proteomes" id="UP000315060"/>
    </source>
</evidence>
<dbReference type="PROSITE" id="PS50885">
    <property type="entry name" value="HAMP"/>
    <property type="match status" value="1"/>
</dbReference>
<evidence type="ECO:0000256" key="7">
    <source>
        <dbReference type="ARBA" id="ARBA00022692"/>
    </source>
</evidence>
<reference evidence="17 21" key="1">
    <citation type="submission" date="2015-03" db="EMBL/GenBank/DDBJ databases">
        <authorList>
            <consortium name="Pathogen Informatics"/>
            <person name="Murphy D."/>
        </authorList>
    </citation>
    <scope>NUCLEOTIDE SEQUENCE [LARGE SCALE GENOMIC DNA]</scope>
    <source>
        <strain evidence="17 21">0310</strain>
    </source>
</reference>
<dbReference type="InterPro" id="IPR036890">
    <property type="entry name" value="HATPase_C_sf"/>
</dbReference>
<dbReference type="EMBL" id="CABABW010000012">
    <property type="protein sequence ID" value="VRI36925.1"/>
    <property type="molecule type" value="Genomic_DNA"/>
</dbReference>
<evidence type="ECO:0000256" key="4">
    <source>
        <dbReference type="ARBA" id="ARBA00022475"/>
    </source>
</evidence>
<keyword evidence="5" id="KW-0597">Phosphoprotein</keyword>